<evidence type="ECO:0000313" key="1">
    <source>
        <dbReference type="EMBL" id="KAH7224415.1"/>
    </source>
</evidence>
<name>A0A9P9JUD8_FUSRE</name>
<proteinExistence type="predicted"/>
<sequence>MQILQQFGCNCRLIQNYLAHITSKQYVEGLIMEVRPGSCYMQGHCGDNLRLFNVH</sequence>
<accession>A0A9P9JUD8</accession>
<evidence type="ECO:0000313" key="2">
    <source>
        <dbReference type="Proteomes" id="UP000720189"/>
    </source>
</evidence>
<dbReference type="RefSeq" id="XP_046042476.1">
    <property type="nucleotide sequence ID" value="XM_046194348.1"/>
</dbReference>
<dbReference type="EMBL" id="JAGMUX010000026">
    <property type="protein sequence ID" value="KAH7224415.1"/>
    <property type="molecule type" value="Genomic_DNA"/>
</dbReference>
<reference evidence="1" key="1">
    <citation type="journal article" date="2021" name="Nat. Commun.">
        <title>Genetic determinants of endophytism in the Arabidopsis root mycobiome.</title>
        <authorList>
            <person name="Mesny F."/>
            <person name="Miyauchi S."/>
            <person name="Thiergart T."/>
            <person name="Pickel B."/>
            <person name="Atanasova L."/>
            <person name="Karlsson M."/>
            <person name="Huettel B."/>
            <person name="Barry K.W."/>
            <person name="Haridas S."/>
            <person name="Chen C."/>
            <person name="Bauer D."/>
            <person name="Andreopoulos W."/>
            <person name="Pangilinan J."/>
            <person name="LaButti K."/>
            <person name="Riley R."/>
            <person name="Lipzen A."/>
            <person name="Clum A."/>
            <person name="Drula E."/>
            <person name="Henrissat B."/>
            <person name="Kohler A."/>
            <person name="Grigoriev I.V."/>
            <person name="Martin F.M."/>
            <person name="Hacquard S."/>
        </authorList>
    </citation>
    <scope>NUCLEOTIDE SEQUENCE</scope>
    <source>
        <strain evidence="1">MPI-CAGE-AT-0023</strain>
    </source>
</reference>
<gene>
    <name evidence="1" type="ORF">BKA55DRAFT_584583</name>
</gene>
<keyword evidence="2" id="KW-1185">Reference proteome</keyword>
<comment type="caution">
    <text evidence="1">The sequence shown here is derived from an EMBL/GenBank/DDBJ whole genome shotgun (WGS) entry which is preliminary data.</text>
</comment>
<dbReference type="Proteomes" id="UP000720189">
    <property type="component" value="Unassembled WGS sequence"/>
</dbReference>
<dbReference type="AlphaFoldDB" id="A0A9P9JUD8"/>
<dbReference type="GeneID" id="70224302"/>
<protein>
    <submittedName>
        <fullName evidence="1">Uncharacterized protein</fullName>
    </submittedName>
</protein>
<organism evidence="1 2">
    <name type="scientific">Fusarium redolens</name>
    <dbReference type="NCBI Taxonomy" id="48865"/>
    <lineage>
        <taxon>Eukaryota</taxon>
        <taxon>Fungi</taxon>
        <taxon>Dikarya</taxon>
        <taxon>Ascomycota</taxon>
        <taxon>Pezizomycotina</taxon>
        <taxon>Sordariomycetes</taxon>
        <taxon>Hypocreomycetidae</taxon>
        <taxon>Hypocreales</taxon>
        <taxon>Nectriaceae</taxon>
        <taxon>Fusarium</taxon>
        <taxon>Fusarium redolens species complex</taxon>
    </lineage>
</organism>